<dbReference type="Gene3D" id="3.90.1750.20">
    <property type="entry name" value="Putative Large Serine Recombinase, Chain B, Domain 2"/>
    <property type="match status" value="1"/>
</dbReference>
<proteinExistence type="predicted"/>
<reference evidence="2" key="2">
    <citation type="submission" date="2020-09" db="EMBL/GenBank/DDBJ databases">
        <authorList>
            <person name="Sun Q."/>
            <person name="Zhou Y."/>
        </authorList>
    </citation>
    <scope>NUCLEOTIDE SEQUENCE</scope>
    <source>
        <strain evidence="2">CGMCC 1.12195</strain>
    </source>
</reference>
<sequence length="103" mass="11820">MGLAPVGYVNKVYENGPKYVARKAPEASIVIWAFNEIAKGIFSTEQIWKTARNMGLKCKKNTFWHMIRNPLYCGKLFIPQHKDEESHFVSGKHEPDTILIVIE</sequence>
<dbReference type="InterPro" id="IPR038109">
    <property type="entry name" value="DNA_bind_recomb_sf"/>
</dbReference>
<dbReference type="Pfam" id="PF07508">
    <property type="entry name" value="Recombinase"/>
    <property type="match status" value="1"/>
</dbReference>
<evidence type="ECO:0000313" key="2">
    <source>
        <dbReference type="EMBL" id="GGG88909.1"/>
    </source>
</evidence>
<gene>
    <name evidence="2" type="ORF">GCM10007415_23750</name>
</gene>
<organism evidence="2 3">
    <name type="scientific">Parapedobacter pyrenivorans</name>
    <dbReference type="NCBI Taxonomy" id="1305674"/>
    <lineage>
        <taxon>Bacteria</taxon>
        <taxon>Pseudomonadati</taxon>
        <taxon>Bacteroidota</taxon>
        <taxon>Sphingobacteriia</taxon>
        <taxon>Sphingobacteriales</taxon>
        <taxon>Sphingobacteriaceae</taxon>
        <taxon>Parapedobacter</taxon>
    </lineage>
</organism>
<comment type="caution">
    <text evidence="2">The sequence shown here is derived from an EMBL/GenBank/DDBJ whole genome shotgun (WGS) entry which is preliminary data.</text>
</comment>
<dbReference type="InterPro" id="IPR011109">
    <property type="entry name" value="DNA_bind_recombinase_dom"/>
</dbReference>
<dbReference type="AlphaFoldDB" id="A0A917HTR3"/>
<evidence type="ECO:0000313" key="3">
    <source>
        <dbReference type="Proteomes" id="UP000660862"/>
    </source>
</evidence>
<dbReference type="Proteomes" id="UP000660862">
    <property type="component" value="Unassembled WGS sequence"/>
</dbReference>
<dbReference type="GO" id="GO:0003677">
    <property type="term" value="F:DNA binding"/>
    <property type="evidence" value="ECO:0007669"/>
    <property type="project" value="InterPro"/>
</dbReference>
<dbReference type="EMBL" id="BMER01000002">
    <property type="protein sequence ID" value="GGG88909.1"/>
    <property type="molecule type" value="Genomic_DNA"/>
</dbReference>
<name>A0A917HTR3_9SPHI</name>
<feature type="domain" description="Recombinase" evidence="1">
    <location>
        <begin position="26"/>
        <end position="95"/>
    </location>
</feature>
<reference evidence="2" key="1">
    <citation type="journal article" date="2014" name="Int. J. Syst. Evol. Microbiol.">
        <title>Complete genome sequence of Corynebacterium casei LMG S-19264T (=DSM 44701T), isolated from a smear-ripened cheese.</title>
        <authorList>
            <consortium name="US DOE Joint Genome Institute (JGI-PGF)"/>
            <person name="Walter F."/>
            <person name="Albersmeier A."/>
            <person name="Kalinowski J."/>
            <person name="Ruckert C."/>
        </authorList>
    </citation>
    <scope>NUCLEOTIDE SEQUENCE</scope>
    <source>
        <strain evidence="2">CGMCC 1.12195</strain>
    </source>
</reference>
<accession>A0A917HTR3</accession>
<keyword evidence="3" id="KW-1185">Reference proteome</keyword>
<evidence type="ECO:0000259" key="1">
    <source>
        <dbReference type="Pfam" id="PF07508"/>
    </source>
</evidence>
<dbReference type="GO" id="GO:0000150">
    <property type="term" value="F:DNA strand exchange activity"/>
    <property type="evidence" value="ECO:0007669"/>
    <property type="project" value="InterPro"/>
</dbReference>
<protein>
    <recommendedName>
        <fullName evidence="1">Recombinase domain-containing protein</fullName>
    </recommendedName>
</protein>